<dbReference type="Proteomes" id="UP000177042">
    <property type="component" value="Unassembled WGS sequence"/>
</dbReference>
<evidence type="ECO:0000313" key="5">
    <source>
        <dbReference type="Proteomes" id="UP000177042"/>
    </source>
</evidence>
<feature type="domain" description="Cell envelope-related transcriptional attenuator" evidence="3">
    <location>
        <begin position="81"/>
        <end position="291"/>
    </location>
</feature>
<dbReference type="InterPro" id="IPR050922">
    <property type="entry name" value="LytR/CpsA/Psr_CW_biosynth"/>
</dbReference>
<comment type="similarity">
    <text evidence="1">Belongs to the LytR/CpsA/Psr (LCP) family.</text>
</comment>
<feature type="transmembrane region" description="Helical" evidence="2">
    <location>
        <begin position="21"/>
        <end position="41"/>
    </location>
</feature>
<sequence length="405" mass="44989">MRQIRFPAKRQNPPFVVISGFMIALVVLFIALATNLFMVFFSSGSVGSFNLLGYPVKSTDNKVNILFLGTAGATHDGANLTDTIMVASYNLKTNRLYFISIPRDLWLPELRSKANAVYQMGLSQKNGLGLAKIVMGNILGLPIHYGARVDFRGFIQAVDQLGGIDVVVDNAFDDYNFPIAGKERDLCGYEEKEVDFSEEEAKLLNIEPGKRKVFISPDLKVATDSAQEDKGAKYFSCRYERLSFKQGLQHMDGGLALKFVRSRHGTNGQGSDFSRSKRQEKVLQAIRKKILSPESLFNIAKISQLIKTFGQSIDTDIQPRDGFELYKLSQELDQTRSFVLDDSPKLGLPDKRRSLLLHPPASDYGGAYVLVSQDDDFSIIAGYVKKVLLGEIENEASSAAWTGNK</sequence>
<dbReference type="PANTHER" id="PTHR33392:SF6">
    <property type="entry name" value="POLYISOPRENYL-TEICHOIC ACID--PEPTIDOGLYCAN TEICHOIC ACID TRANSFERASE TAGU"/>
    <property type="match status" value="1"/>
</dbReference>
<keyword evidence="2" id="KW-0472">Membrane</keyword>
<evidence type="ECO:0000256" key="2">
    <source>
        <dbReference type="SAM" id="Phobius"/>
    </source>
</evidence>
<organism evidence="4 5">
    <name type="scientific">Candidatus Daviesbacteria bacterium RIFCSPHIGHO2_02_FULL_39_12</name>
    <dbReference type="NCBI Taxonomy" id="1797770"/>
    <lineage>
        <taxon>Bacteria</taxon>
        <taxon>Candidatus Daviesiibacteriota</taxon>
    </lineage>
</organism>
<reference evidence="4 5" key="1">
    <citation type="journal article" date="2016" name="Nat. Commun.">
        <title>Thousands of microbial genomes shed light on interconnected biogeochemical processes in an aquifer system.</title>
        <authorList>
            <person name="Anantharaman K."/>
            <person name="Brown C.T."/>
            <person name="Hug L.A."/>
            <person name="Sharon I."/>
            <person name="Castelle C.J."/>
            <person name="Probst A.J."/>
            <person name="Thomas B.C."/>
            <person name="Singh A."/>
            <person name="Wilkins M.J."/>
            <person name="Karaoz U."/>
            <person name="Brodie E.L."/>
            <person name="Williams K.H."/>
            <person name="Hubbard S.S."/>
            <person name="Banfield J.F."/>
        </authorList>
    </citation>
    <scope>NUCLEOTIDE SEQUENCE [LARGE SCALE GENOMIC DNA]</scope>
</reference>
<gene>
    <name evidence="4" type="ORF">A3C26_02970</name>
</gene>
<protein>
    <recommendedName>
        <fullName evidence="3">Cell envelope-related transcriptional attenuator domain-containing protein</fullName>
    </recommendedName>
</protein>
<proteinExistence type="inferred from homology"/>
<keyword evidence="2" id="KW-1133">Transmembrane helix</keyword>
<dbReference type="PANTHER" id="PTHR33392">
    <property type="entry name" value="POLYISOPRENYL-TEICHOIC ACID--PEPTIDOGLYCAN TEICHOIC ACID TRANSFERASE TAGU"/>
    <property type="match status" value="1"/>
</dbReference>
<dbReference type="AlphaFoldDB" id="A0A1F5JEC5"/>
<evidence type="ECO:0000313" key="4">
    <source>
        <dbReference type="EMBL" id="OGE26840.1"/>
    </source>
</evidence>
<dbReference type="Gene3D" id="3.40.630.190">
    <property type="entry name" value="LCP protein"/>
    <property type="match status" value="1"/>
</dbReference>
<dbReference type="InterPro" id="IPR004474">
    <property type="entry name" value="LytR_CpsA_psr"/>
</dbReference>
<name>A0A1F5JEC5_9BACT</name>
<accession>A0A1F5JEC5</accession>
<evidence type="ECO:0000259" key="3">
    <source>
        <dbReference type="Pfam" id="PF03816"/>
    </source>
</evidence>
<dbReference type="Pfam" id="PF03816">
    <property type="entry name" value="LytR_cpsA_psr"/>
    <property type="match status" value="1"/>
</dbReference>
<evidence type="ECO:0000256" key="1">
    <source>
        <dbReference type="ARBA" id="ARBA00006068"/>
    </source>
</evidence>
<comment type="caution">
    <text evidence="4">The sequence shown here is derived from an EMBL/GenBank/DDBJ whole genome shotgun (WGS) entry which is preliminary data.</text>
</comment>
<keyword evidence="2" id="KW-0812">Transmembrane</keyword>
<dbReference type="EMBL" id="MFCX01000002">
    <property type="protein sequence ID" value="OGE26840.1"/>
    <property type="molecule type" value="Genomic_DNA"/>
</dbReference>